<reference evidence="1 2" key="1">
    <citation type="journal article" date="2020" name="Nature">
        <title>Six reference-quality genomes reveal evolution of bat adaptations.</title>
        <authorList>
            <person name="Jebb D."/>
            <person name="Huang Z."/>
            <person name="Pippel M."/>
            <person name="Hughes G.M."/>
            <person name="Lavrichenko K."/>
            <person name="Devanna P."/>
            <person name="Winkler S."/>
            <person name="Jermiin L.S."/>
            <person name="Skirmuntt E.C."/>
            <person name="Katzourakis A."/>
            <person name="Burkitt-Gray L."/>
            <person name="Ray D.A."/>
            <person name="Sullivan K.A.M."/>
            <person name="Roscito J.G."/>
            <person name="Kirilenko B.M."/>
            <person name="Davalos L.M."/>
            <person name="Corthals A.P."/>
            <person name="Power M.L."/>
            <person name="Jones G."/>
            <person name="Ransome R.D."/>
            <person name="Dechmann D.K.N."/>
            <person name="Locatelli A.G."/>
            <person name="Puechmaille S.J."/>
            <person name="Fedrigo O."/>
            <person name="Jarvis E.D."/>
            <person name="Hiller M."/>
            <person name="Vernes S.C."/>
            <person name="Myers E.W."/>
            <person name="Teeling E.C."/>
        </authorList>
    </citation>
    <scope>NUCLEOTIDE SEQUENCE [LARGE SCALE GENOMIC DNA]</scope>
    <source>
        <strain evidence="1">MRouAeg1</strain>
        <tissue evidence="1">Muscle</tissue>
    </source>
</reference>
<sequence length="123" mass="14166">MQFLAHSLSSGTPPFLSVRVWRPRRFRSSVHVSALLSLCSSETMSTDPSSRSRILSPASSNRCRSPLVSFFHFLYCSFQKQDLEMILPHNFDSFIDILQSARHHLPLSMMIRPWFLSSSLRHV</sequence>
<gene>
    <name evidence="1" type="ORF">HJG63_008803</name>
</gene>
<comment type="caution">
    <text evidence="1">The sequence shown here is derived from an EMBL/GenBank/DDBJ whole genome shotgun (WGS) entry which is preliminary data.</text>
</comment>
<dbReference type="Proteomes" id="UP000593571">
    <property type="component" value="Unassembled WGS sequence"/>
</dbReference>
<name>A0A7J8D6I8_ROUAE</name>
<evidence type="ECO:0000313" key="1">
    <source>
        <dbReference type="EMBL" id="KAF6418781.1"/>
    </source>
</evidence>
<protein>
    <submittedName>
        <fullName evidence="1">Uncharacterized protein</fullName>
    </submittedName>
</protein>
<organism evidence="1 2">
    <name type="scientific">Rousettus aegyptiacus</name>
    <name type="common">Egyptian fruit bat</name>
    <name type="synonym">Pteropus aegyptiacus</name>
    <dbReference type="NCBI Taxonomy" id="9407"/>
    <lineage>
        <taxon>Eukaryota</taxon>
        <taxon>Metazoa</taxon>
        <taxon>Chordata</taxon>
        <taxon>Craniata</taxon>
        <taxon>Vertebrata</taxon>
        <taxon>Euteleostomi</taxon>
        <taxon>Mammalia</taxon>
        <taxon>Eutheria</taxon>
        <taxon>Laurasiatheria</taxon>
        <taxon>Chiroptera</taxon>
        <taxon>Yinpterochiroptera</taxon>
        <taxon>Pteropodoidea</taxon>
        <taxon>Pteropodidae</taxon>
        <taxon>Rousettinae</taxon>
        <taxon>Rousettus</taxon>
    </lineage>
</organism>
<accession>A0A7J8D6I8</accession>
<dbReference type="AlphaFoldDB" id="A0A7J8D6I8"/>
<evidence type="ECO:0000313" key="2">
    <source>
        <dbReference type="Proteomes" id="UP000593571"/>
    </source>
</evidence>
<dbReference type="EMBL" id="JACASE010000013">
    <property type="protein sequence ID" value="KAF6418781.1"/>
    <property type="molecule type" value="Genomic_DNA"/>
</dbReference>
<proteinExistence type="predicted"/>
<keyword evidence="2" id="KW-1185">Reference proteome</keyword>